<dbReference type="AlphaFoldDB" id="A0A381P399"/>
<organism evidence="1">
    <name type="scientific">marine metagenome</name>
    <dbReference type="NCBI Taxonomy" id="408172"/>
    <lineage>
        <taxon>unclassified sequences</taxon>
        <taxon>metagenomes</taxon>
        <taxon>ecological metagenomes</taxon>
    </lineage>
</organism>
<gene>
    <name evidence="1" type="ORF">METZ01_LOCUS13562</name>
</gene>
<reference evidence="1" key="1">
    <citation type="submission" date="2018-05" db="EMBL/GenBank/DDBJ databases">
        <authorList>
            <person name="Lanie J.A."/>
            <person name="Ng W.-L."/>
            <person name="Kazmierczak K.M."/>
            <person name="Andrzejewski T.M."/>
            <person name="Davidsen T.M."/>
            <person name="Wayne K.J."/>
            <person name="Tettelin H."/>
            <person name="Glass J.I."/>
            <person name="Rusch D."/>
            <person name="Podicherti R."/>
            <person name="Tsui H.-C.T."/>
            <person name="Winkler M.E."/>
        </authorList>
    </citation>
    <scope>NUCLEOTIDE SEQUENCE</scope>
</reference>
<accession>A0A381P399</accession>
<protein>
    <submittedName>
        <fullName evidence="1">Uncharacterized protein</fullName>
    </submittedName>
</protein>
<proteinExistence type="predicted"/>
<dbReference type="EMBL" id="UINC01000761">
    <property type="protein sequence ID" value="SUZ60708.1"/>
    <property type="molecule type" value="Genomic_DNA"/>
</dbReference>
<sequence length="128" mass="13963">VYNTLNINIQQMKGHQMAETATATKSPNYTDEMVETAISMYQDLGNEGLEAIAEAVGKNVRSVRSKLVREGIYVASEKPATRKNDGPTKKELLIQLEAVSPFEVTGFMGATKSALTQLIGHFSIENAD</sequence>
<name>A0A381P399_9ZZZZ</name>
<evidence type="ECO:0000313" key="1">
    <source>
        <dbReference type="EMBL" id="SUZ60708.1"/>
    </source>
</evidence>
<feature type="non-terminal residue" evidence="1">
    <location>
        <position position="1"/>
    </location>
</feature>